<protein>
    <recommendedName>
        <fullName evidence="1">F-box domain-containing protein</fullName>
    </recommendedName>
</protein>
<evidence type="ECO:0000259" key="1">
    <source>
        <dbReference type="PROSITE" id="PS50181"/>
    </source>
</evidence>
<dbReference type="AlphaFoldDB" id="A0A022QS66"/>
<keyword evidence="3" id="KW-1185">Reference proteome</keyword>
<proteinExistence type="predicted"/>
<dbReference type="STRING" id="4155.A0A022QS66"/>
<dbReference type="InterPro" id="IPR001810">
    <property type="entry name" value="F-box_dom"/>
</dbReference>
<feature type="domain" description="F-box" evidence="1">
    <location>
        <begin position="8"/>
        <end position="54"/>
    </location>
</feature>
<dbReference type="Gene3D" id="1.20.1280.50">
    <property type="match status" value="1"/>
</dbReference>
<dbReference type="SUPFAM" id="SSF81383">
    <property type="entry name" value="F-box domain"/>
    <property type="match status" value="1"/>
</dbReference>
<accession>A0A022QS66</accession>
<evidence type="ECO:0000313" key="2">
    <source>
        <dbReference type="EMBL" id="EYU31557.1"/>
    </source>
</evidence>
<dbReference type="PANTHER" id="PTHR31370">
    <property type="entry name" value="F-BOX PROTEIN FAMILY-LIKE"/>
    <property type="match status" value="1"/>
</dbReference>
<dbReference type="PROSITE" id="PS50181">
    <property type="entry name" value="FBOX"/>
    <property type="match status" value="1"/>
</dbReference>
<gene>
    <name evidence="2" type="ORF">MIMGU_mgv1a018345mg</name>
</gene>
<dbReference type="PANTHER" id="PTHR31370:SF2">
    <property type="entry name" value="OS08G0105100 PROTEIN"/>
    <property type="match status" value="1"/>
</dbReference>
<reference evidence="2 3" key="1">
    <citation type="journal article" date="2013" name="Proc. Natl. Acad. Sci. U.S.A.">
        <title>Fine-scale variation in meiotic recombination in Mimulus inferred from population shotgun sequencing.</title>
        <authorList>
            <person name="Hellsten U."/>
            <person name="Wright K.M."/>
            <person name="Jenkins J."/>
            <person name="Shu S."/>
            <person name="Yuan Y."/>
            <person name="Wessler S.R."/>
            <person name="Schmutz J."/>
            <person name="Willis J.H."/>
            <person name="Rokhsar D.S."/>
        </authorList>
    </citation>
    <scope>NUCLEOTIDE SEQUENCE [LARGE SCALE GENOMIC DNA]</scope>
    <source>
        <strain evidence="3">cv. DUN x IM62</strain>
    </source>
</reference>
<evidence type="ECO:0000313" key="3">
    <source>
        <dbReference type="Proteomes" id="UP000030748"/>
    </source>
</evidence>
<dbReference type="InterPro" id="IPR040275">
    <property type="entry name" value="At5g39450-like"/>
</dbReference>
<dbReference type="EMBL" id="KI630960">
    <property type="protein sequence ID" value="EYU31557.1"/>
    <property type="molecule type" value="Genomic_DNA"/>
</dbReference>
<name>A0A022QS66_ERYGU</name>
<dbReference type="Proteomes" id="UP000030748">
    <property type="component" value="Unassembled WGS sequence"/>
</dbReference>
<dbReference type="InterPro" id="IPR036047">
    <property type="entry name" value="F-box-like_dom_sf"/>
</dbReference>
<feature type="non-terminal residue" evidence="2">
    <location>
        <position position="458"/>
    </location>
</feature>
<sequence>MSSDLCGSQLLLALPDDIFSVITSSLSPRDVCSLGLSCPGLNAVVSSDKVWLSQCNKLGIKLLPFSTLVEWRKGVSSYKALCRFLVSIHPLIGIWVHQNPELGNVVYVMPGFLSVVGCRIIPQTIGPLGLEDGPLLWTSVFEILCKSDGSTAFFLHGREQGADYVYPGLFKSVDRNCNVLLLEVEALHQRDEIDKGTEIPFSRLESDDREMLLDFVTRQVRGIVPDTATAILFPPLRTDEVDSQQDFTVLHERRLLLLQMYEPATMELSFHMAWPHMDDDQSILYKMPMEPPDECHKYAGLWGGAYGWPPTRVSEEKAGEALFLISISYEVTKWGKKLMIGTKILEGTSYVEHPNGSAMFTANVDEPALESFPSYGAEDSESIDSFGGESIASGYGFRNPGSEPGSLFVLSNGLLCFVSEESRTVLTFQRFDLADLLKRGERLPLLLPPVSNYVYPMR</sequence>
<dbReference type="Pfam" id="PF12937">
    <property type="entry name" value="F-box-like"/>
    <property type="match status" value="1"/>
</dbReference>
<organism evidence="2 3">
    <name type="scientific">Erythranthe guttata</name>
    <name type="common">Yellow monkey flower</name>
    <name type="synonym">Mimulus guttatus</name>
    <dbReference type="NCBI Taxonomy" id="4155"/>
    <lineage>
        <taxon>Eukaryota</taxon>
        <taxon>Viridiplantae</taxon>
        <taxon>Streptophyta</taxon>
        <taxon>Embryophyta</taxon>
        <taxon>Tracheophyta</taxon>
        <taxon>Spermatophyta</taxon>
        <taxon>Magnoliopsida</taxon>
        <taxon>eudicotyledons</taxon>
        <taxon>Gunneridae</taxon>
        <taxon>Pentapetalae</taxon>
        <taxon>asterids</taxon>
        <taxon>lamiids</taxon>
        <taxon>Lamiales</taxon>
        <taxon>Phrymaceae</taxon>
        <taxon>Erythranthe</taxon>
    </lineage>
</organism>